<name>A0A8H4R269_9AGAR</name>
<sequence>MNRLISRTIWLLPESRSYLASYTPSFARTRTFHHSAPVHSKDVSSSDEPPNLEIPEPVPYVNRTTPLMTQEETERYFYPLSRRGWKIQKMGVDDGFNVADKDSPFLIGTMTLKGPKSARTLLKQLLAFEEQEKHDVSFNLWSGKRPTLTIISQTHSARKNAEQQTDETAPNVTLRDVRFAVLLETFAKEAGVVYSPKKETSPDKTV</sequence>
<comment type="caution">
    <text evidence="2">The sequence shown here is derived from an EMBL/GenBank/DDBJ whole genome shotgun (WGS) entry which is preliminary data.</text>
</comment>
<keyword evidence="3" id="KW-1185">Reference proteome</keyword>
<feature type="region of interest" description="Disordered" evidence="1">
    <location>
        <begin position="37"/>
        <end position="57"/>
    </location>
</feature>
<proteinExistence type="predicted"/>
<gene>
    <name evidence="2" type="ORF">D9613_000169</name>
</gene>
<protein>
    <submittedName>
        <fullName evidence="2">Uncharacterized protein</fullName>
    </submittedName>
</protein>
<evidence type="ECO:0000313" key="2">
    <source>
        <dbReference type="EMBL" id="KAF4621063.1"/>
    </source>
</evidence>
<organism evidence="2 3">
    <name type="scientific">Agrocybe pediades</name>
    <dbReference type="NCBI Taxonomy" id="84607"/>
    <lineage>
        <taxon>Eukaryota</taxon>
        <taxon>Fungi</taxon>
        <taxon>Dikarya</taxon>
        <taxon>Basidiomycota</taxon>
        <taxon>Agaricomycotina</taxon>
        <taxon>Agaricomycetes</taxon>
        <taxon>Agaricomycetidae</taxon>
        <taxon>Agaricales</taxon>
        <taxon>Agaricineae</taxon>
        <taxon>Strophariaceae</taxon>
        <taxon>Agrocybe</taxon>
    </lineage>
</organism>
<accession>A0A8H4R269</accession>
<evidence type="ECO:0000313" key="3">
    <source>
        <dbReference type="Proteomes" id="UP000521872"/>
    </source>
</evidence>
<dbReference type="AlphaFoldDB" id="A0A8H4R269"/>
<evidence type="ECO:0000256" key="1">
    <source>
        <dbReference type="SAM" id="MobiDB-lite"/>
    </source>
</evidence>
<reference evidence="2 3" key="1">
    <citation type="submission" date="2019-12" db="EMBL/GenBank/DDBJ databases">
        <authorList>
            <person name="Floudas D."/>
            <person name="Bentzer J."/>
            <person name="Ahren D."/>
            <person name="Johansson T."/>
            <person name="Persson P."/>
            <person name="Tunlid A."/>
        </authorList>
    </citation>
    <scope>NUCLEOTIDE SEQUENCE [LARGE SCALE GENOMIC DNA]</scope>
    <source>
        <strain evidence="2 3">CBS 102.39</strain>
    </source>
</reference>
<dbReference type="EMBL" id="JAACJL010000015">
    <property type="protein sequence ID" value="KAF4621063.1"/>
    <property type="molecule type" value="Genomic_DNA"/>
</dbReference>
<dbReference type="Proteomes" id="UP000521872">
    <property type="component" value="Unassembled WGS sequence"/>
</dbReference>